<dbReference type="CDD" id="cd07045">
    <property type="entry name" value="BMC_CcmK_like"/>
    <property type="match status" value="1"/>
</dbReference>
<dbReference type="PANTHER" id="PTHR33941:SF11">
    <property type="entry name" value="BACTERIAL MICROCOMPARTMENT SHELL PROTEIN PDUJ"/>
    <property type="match status" value="1"/>
</dbReference>
<dbReference type="InterPro" id="IPR000249">
    <property type="entry name" value="BMC_dom"/>
</dbReference>
<dbReference type="GeneID" id="98319198"/>
<sequence>MHDALGMLEVKGYVAAIEFADVMVKAADVKIVKIKMTRGMGWMTIFVEGNVAAVQASIRTAQTSAVESNQFVSAKVIPRPHEDLSIFLESTDVTKKQNKSEEEKQPKIENKQPANKAGNNIRSSRKNANLSKRKSITTNKSLPAKNNGTGLQKRNSSTKETTAVNKVDNQPKKNN</sequence>
<proteinExistence type="inferred from homology"/>
<evidence type="ECO:0000256" key="1">
    <source>
        <dbReference type="ARBA" id="ARBA00024322"/>
    </source>
</evidence>
<dbReference type="Proteomes" id="UP000051451">
    <property type="component" value="Unassembled WGS sequence"/>
</dbReference>
<organism evidence="6 7">
    <name type="scientific">Liquorilactobacillus ghanensis DSM 18630</name>
    <dbReference type="NCBI Taxonomy" id="1423750"/>
    <lineage>
        <taxon>Bacteria</taxon>
        <taxon>Bacillati</taxon>
        <taxon>Bacillota</taxon>
        <taxon>Bacilli</taxon>
        <taxon>Lactobacillales</taxon>
        <taxon>Lactobacillaceae</taxon>
        <taxon>Liquorilactobacillus</taxon>
    </lineage>
</organism>
<dbReference type="InterPro" id="IPR044872">
    <property type="entry name" value="CcmK/CsoS1_BMC"/>
</dbReference>
<dbReference type="InterPro" id="IPR050575">
    <property type="entry name" value="BMC_shell"/>
</dbReference>
<dbReference type="EMBL" id="AZGB01000016">
    <property type="protein sequence ID" value="KRM06308.1"/>
    <property type="molecule type" value="Genomic_DNA"/>
</dbReference>
<protein>
    <recommendedName>
        <fullName evidence="5">BMC domain-containing protein</fullName>
    </recommendedName>
</protein>
<dbReference type="PROSITE" id="PS51930">
    <property type="entry name" value="BMC_2"/>
    <property type="match status" value="1"/>
</dbReference>
<dbReference type="InterPro" id="IPR037233">
    <property type="entry name" value="CcmK-like_sf"/>
</dbReference>
<comment type="subcellular location">
    <subcellularLocation>
        <location evidence="1">Bacterial microcompartment</location>
    </subcellularLocation>
</comment>
<keyword evidence="2" id="KW-1283">Bacterial microcompartment</keyword>
<comment type="similarity">
    <text evidence="3">Belongs to the bacterial microcompartments protein family.</text>
</comment>
<dbReference type="PATRIC" id="fig|1423750.3.peg.1208"/>
<dbReference type="SMART" id="SM00877">
    <property type="entry name" value="BMC"/>
    <property type="match status" value="1"/>
</dbReference>
<dbReference type="SUPFAM" id="SSF143414">
    <property type="entry name" value="CcmK-like"/>
    <property type="match status" value="1"/>
</dbReference>
<evidence type="ECO:0000313" key="7">
    <source>
        <dbReference type="Proteomes" id="UP000051451"/>
    </source>
</evidence>
<comment type="caution">
    <text evidence="6">The sequence shown here is derived from an EMBL/GenBank/DDBJ whole genome shotgun (WGS) entry which is preliminary data.</text>
</comment>
<dbReference type="Pfam" id="PF00936">
    <property type="entry name" value="BMC"/>
    <property type="match status" value="1"/>
</dbReference>
<keyword evidence="7" id="KW-1185">Reference proteome</keyword>
<evidence type="ECO:0000256" key="2">
    <source>
        <dbReference type="ARBA" id="ARBA00024446"/>
    </source>
</evidence>
<dbReference type="AlphaFoldDB" id="A0A0R1VSH5"/>
<evidence type="ECO:0000259" key="5">
    <source>
        <dbReference type="PROSITE" id="PS51930"/>
    </source>
</evidence>
<evidence type="ECO:0000256" key="4">
    <source>
        <dbReference type="SAM" id="MobiDB-lite"/>
    </source>
</evidence>
<feature type="compositionally biased region" description="Polar residues" evidence="4">
    <location>
        <begin position="117"/>
        <end position="175"/>
    </location>
</feature>
<dbReference type="PANTHER" id="PTHR33941">
    <property type="entry name" value="PROPANEDIOL UTILIZATION PROTEIN PDUA"/>
    <property type="match status" value="1"/>
</dbReference>
<gene>
    <name evidence="6" type="ORF">FC89_GL001181</name>
</gene>
<reference evidence="6 7" key="1">
    <citation type="journal article" date="2015" name="Genome Announc.">
        <title>Expanding the biotechnology potential of lactobacilli through comparative genomics of 213 strains and associated genera.</title>
        <authorList>
            <person name="Sun Z."/>
            <person name="Harris H.M."/>
            <person name="McCann A."/>
            <person name="Guo C."/>
            <person name="Argimon S."/>
            <person name="Zhang W."/>
            <person name="Yang X."/>
            <person name="Jeffery I.B."/>
            <person name="Cooney J.C."/>
            <person name="Kagawa T.F."/>
            <person name="Liu W."/>
            <person name="Song Y."/>
            <person name="Salvetti E."/>
            <person name="Wrobel A."/>
            <person name="Rasinkangas P."/>
            <person name="Parkhill J."/>
            <person name="Rea M.C."/>
            <person name="O'Sullivan O."/>
            <person name="Ritari J."/>
            <person name="Douillard F.P."/>
            <person name="Paul Ross R."/>
            <person name="Yang R."/>
            <person name="Briner A.E."/>
            <person name="Felis G.E."/>
            <person name="de Vos W.M."/>
            <person name="Barrangou R."/>
            <person name="Klaenhammer T.R."/>
            <person name="Caufield P.W."/>
            <person name="Cui Y."/>
            <person name="Zhang H."/>
            <person name="O'Toole P.W."/>
        </authorList>
    </citation>
    <scope>NUCLEOTIDE SEQUENCE [LARGE SCALE GENOMIC DNA]</scope>
    <source>
        <strain evidence="6 7">DSM 18630</strain>
    </source>
</reference>
<accession>A0A0R1VSH5</accession>
<evidence type="ECO:0000256" key="3">
    <source>
        <dbReference type="PROSITE-ProRule" id="PRU01278"/>
    </source>
</evidence>
<feature type="compositionally biased region" description="Basic and acidic residues" evidence="4">
    <location>
        <begin position="92"/>
        <end position="110"/>
    </location>
</feature>
<dbReference type="Gene3D" id="3.30.70.1710">
    <property type="match status" value="1"/>
</dbReference>
<name>A0A0R1VSH5_9LACO</name>
<feature type="region of interest" description="Disordered" evidence="4">
    <location>
        <begin position="88"/>
        <end position="175"/>
    </location>
</feature>
<dbReference type="GO" id="GO:0031469">
    <property type="term" value="C:bacterial microcompartment"/>
    <property type="evidence" value="ECO:0007669"/>
    <property type="project" value="UniProtKB-SubCell"/>
</dbReference>
<dbReference type="STRING" id="1423750.FC89_GL001181"/>
<evidence type="ECO:0000313" key="6">
    <source>
        <dbReference type="EMBL" id="KRM06308.1"/>
    </source>
</evidence>
<dbReference type="RefSeq" id="WP_057871915.1">
    <property type="nucleotide sequence ID" value="NZ_AZGB01000016.1"/>
</dbReference>
<feature type="domain" description="BMC" evidence="5">
    <location>
        <begin position="4"/>
        <end position="89"/>
    </location>
</feature>